<dbReference type="PANTHER" id="PTHR43630">
    <property type="entry name" value="POLY-BETA-1,6-N-ACETYL-D-GLUCOSAMINE SYNTHASE"/>
    <property type="match status" value="1"/>
</dbReference>
<dbReference type="PANTHER" id="PTHR43630:SF1">
    <property type="entry name" value="POLY-BETA-1,6-N-ACETYL-D-GLUCOSAMINE SYNTHASE"/>
    <property type="match status" value="1"/>
</dbReference>
<dbReference type="Pfam" id="PF13641">
    <property type="entry name" value="Glyco_tranf_2_3"/>
    <property type="match status" value="1"/>
</dbReference>
<accession>A0A510HJ58</accession>
<keyword evidence="4" id="KW-0812">Transmembrane</keyword>
<protein>
    <submittedName>
        <fullName evidence="5">N-acetyl-glucosamine transferase</fullName>
    </submittedName>
</protein>
<feature type="transmembrane region" description="Helical" evidence="4">
    <location>
        <begin position="334"/>
        <end position="356"/>
    </location>
</feature>
<dbReference type="OrthoDB" id="9806824at2"/>
<feature type="transmembrane region" description="Helical" evidence="4">
    <location>
        <begin position="368"/>
        <end position="393"/>
    </location>
</feature>
<dbReference type="RefSeq" id="WP_143527964.1">
    <property type="nucleotide sequence ID" value="NZ_AP019791.1"/>
</dbReference>
<evidence type="ECO:0000313" key="6">
    <source>
        <dbReference type="Proteomes" id="UP000318065"/>
    </source>
</evidence>
<sequence length="426" mass="46972">MYTAVTMTILFVALYGYALAVLAARSSEPRPGDALDSGLLFVLLVPALNEERVISRTLSSLLRLRGNFLVLVIDDDSDDDTVGSVEPFLKNPRVRLLRQPPGEARRGKGHVLNAGLAAIRQMRISEYFGAQNIIVTVFDADARVEPGFLDAVAPYFADPRVVGVQSAVRMYNADTNLLTFWQNLEFAIWGRVMCRAKNLLGSATLGGNGQCVRLSALEGLGEEPWRADSLTEDLDLSLRLLASGSGLLRFCPSATVWQEAVPELGRLVRQRSRWMQGHLVCWQYLPRLLRGVLPLRTRLDLAVFLLLPATILPIGLAALVSWHQLLSGFGDWRVPALALTYAVGFVVAPLAVAYLVRIEGRGIFSSLLHGHLFVFYSGVWFLSSVAAWWNILLGRRGWAKTARFTTEEEAEGPSLAGDLSQKKEVL</sequence>
<proteinExistence type="inferred from homology"/>
<gene>
    <name evidence="5" type="primary">ugtP</name>
    <name evidence="5" type="ORF">RxyAA322_17980</name>
</gene>
<name>A0A510HJ58_9ACTN</name>
<evidence type="ECO:0000256" key="1">
    <source>
        <dbReference type="ARBA" id="ARBA00006739"/>
    </source>
</evidence>
<evidence type="ECO:0000256" key="4">
    <source>
        <dbReference type="SAM" id="Phobius"/>
    </source>
</evidence>
<feature type="transmembrane region" description="Helical" evidence="4">
    <location>
        <begin position="301"/>
        <end position="322"/>
    </location>
</feature>
<dbReference type="SUPFAM" id="SSF53448">
    <property type="entry name" value="Nucleotide-diphospho-sugar transferases"/>
    <property type="match status" value="1"/>
</dbReference>
<dbReference type="InterPro" id="IPR029044">
    <property type="entry name" value="Nucleotide-diphossugar_trans"/>
</dbReference>
<evidence type="ECO:0000256" key="3">
    <source>
        <dbReference type="ARBA" id="ARBA00022679"/>
    </source>
</evidence>
<dbReference type="GO" id="GO:0016757">
    <property type="term" value="F:glycosyltransferase activity"/>
    <property type="evidence" value="ECO:0007669"/>
    <property type="project" value="UniProtKB-KW"/>
</dbReference>
<dbReference type="Proteomes" id="UP000318065">
    <property type="component" value="Chromosome"/>
</dbReference>
<dbReference type="Gene3D" id="3.90.550.10">
    <property type="entry name" value="Spore Coat Polysaccharide Biosynthesis Protein SpsA, Chain A"/>
    <property type="match status" value="1"/>
</dbReference>
<dbReference type="AlphaFoldDB" id="A0A510HJ58"/>
<keyword evidence="2" id="KW-0328">Glycosyltransferase</keyword>
<keyword evidence="4" id="KW-0472">Membrane</keyword>
<evidence type="ECO:0000313" key="5">
    <source>
        <dbReference type="EMBL" id="BBL79944.1"/>
    </source>
</evidence>
<dbReference type="EMBL" id="AP019791">
    <property type="protein sequence ID" value="BBL79944.1"/>
    <property type="molecule type" value="Genomic_DNA"/>
</dbReference>
<evidence type="ECO:0000256" key="2">
    <source>
        <dbReference type="ARBA" id="ARBA00022676"/>
    </source>
</evidence>
<organism evidence="5 6">
    <name type="scientific">Rubrobacter xylanophilus</name>
    <dbReference type="NCBI Taxonomy" id="49319"/>
    <lineage>
        <taxon>Bacteria</taxon>
        <taxon>Bacillati</taxon>
        <taxon>Actinomycetota</taxon>
        <taxon>Rubrobacteria</taxon>
        <taxon>Rubrobacterales</taxon>
        <taxon>Rubrobacteraceae</taxon>
        <taxon>Rubrobacter</taxon>
    </lineage>
</organism>
<keyword evidence="3 5" id="KW-0808">Transferase</keyword>
<reference evidence="5" key="1">
    <citation type="journal article" date="2019" name="Microbiol. Resour. Announc.">
        <title>Complete Genome Sequence of Rubrobacter xylanophilus Strain AA3-22, Isolated from Arima Onsen in Japan.</title>
        <authorList>
            <person name="Tomariguchi N."/>
            <person name="Miyazaki K."/>
        </authorList>
    </citation>
    <scope>NUCLEOTIDE SEQUENCE [LARGE SCALE GENOMIC DNA]</scope>
    <source>
        <strain evidence="5">AA3-22</strain>
    </source>
</reference>
<keyword evidence="4" id="KW-1133">Transmembrane helix</keyword>
<comment type="similarity">
    <text evidence="1">Belongs to the glycosyltransferase 2 family.</text>
</comment>
<keyword evidence="6" id="KW-1185">Reference proteome</keyword>